<comment type="subcellular location">
    <subcellularLocation>
        <location evidence="1">Secreted</location>
        <location evidence="1">Extracellular space</location>
        <location evidence="1">Extracellular matrix</location>
    </subcellularLocation>
</comment>
<dbReference type="InterPro" id="IPR050525">
    <property type="entry name" value="ECM_Assembly_Org"/>
</dbReference>
<feature type="domain" description="VWFA" evidence="11">
    <location>
        <begin position="1996"/>
        <end position="2137"/>
    </location>
</feature>
<feature type="domain" description="VWFA" evidence="11">
    <location>
        <begin position="1037"/>
        <end position="1213"/>
    </location>
</feature>
<dbReference type="Pfam" id="PF00014">
    <property type="entry name" value="Kunitz_BPTI"/>
    <property type="match status" value="1"/>
</dbReference>
<dbReference type="Pfam" id="PF00092">
    <property type="entry name" value="VWA"/>
    <property type="match status" value="9"/>
</dbReference>
<proteinExistence type="predicted"/>
<keyword evidence="8" id="KW-1015">Disulfide bond</keyword>
<feature type="domain" description="VWFA" evidence="11">
    <location>
        <begin position="632"/>
        <end position="808"/>
    </location>
</feature>
<feature type="compositionally biased region" description="Basic and acidic residues" evidence="9">
    <location>
        <begin position="1751"/>
        <end position="1767"/>
    </location>
</feature>
<dbReference type="CDD" id="cd22629">
    <property type="entry name" value="Kunitz_collagen_alpha3_VI"/>
    <property type="match status" value="1"/>
</dbReference>
<dbReference type="PROSITE" id="PS00280">
    <property type="entry name" value="BPTI_KUNITZ_1"/>
    <property type="match status" value="1"/>
</dbReference>
<protein>
    <recommendedName>
        <fullName evidence="16">Collagen alpha-3(VI) chain</fullName>
    </recommendedName>
</protein>
<dbReference type="SUPFAM" id="SSF57362">
    <property type="entry name" value="BPTI-like"/>
    <property type="match status" value="1"/>
</dbReference>
<dbReference type="InterPro" id="IPR020901">
    <property type="entry name" value="Prtase_inh_Kunz-CS"/>
</dbReference>
<evidence type="ECO:0000256" key="8">
    <source>
        <dbReference type="ARBA" id="ARBA00023157"/>
    </source>
</evidence>
<dbReference type="Proteomes" id="UP000593565">
    <property type="component" value="Unassembled WGS sequence"/>
</dbReference>
<organism evidence="14 15">
    <name type="scientific">Ameiurus melas</name>
    <name type="common">Black bullhead</name>
    <name type="synonym">Silurus melas</name>
    <dbReference type="NCBI Taxonomy" id="219545"/>
    <lineage>
        <taxon>Eukaryota</taxon>
        <taxon>Metazoa</taxon>
        <taxon>Chordata</taxon>
        <taxon>Craniata</taxon>
        <taxon>Vertebrata</taxon>
        <taxon>Euteleostomi</taxon>
        <taxon>Actinopterygii</taxon>
        <taxon>Neopterygii</taxon>
        <taxon>Teleostei</taxon>
        <taxon>Ostariophysi</taxon>
        <taxon>Siluriformes</taxon>
        <taxon>Ictaluridae</taxon>
        <taxon>Ameiurus</taxon>
    </lineage>
</organism>
<feature type="compositionally biased region" description="Gly residues" evidence="9">
    <location>
        <begin position="1938"/>
        <end position="1947"/>
    </location>
</feature>
<keyword evidence="3" id="KW-0272">Extracellular matrix</keyword>
<feature type="region of interest" description="Disordered" evidence="9">
    <location>
        <begin position="1638"/>
        <end position="1969"/>
    </location>
</feature>
<feature type="region of interest" description="Disordered" evidence="9">
    <location>
        <begin position="2576"/>
        <end position="2597"/>
    </location>
</feature>
<feature type="compositionally biased region" description="Low complexity" evidence="9">
    <location>
        <begin position="1799"/>
        <end position="1815"/>
    </location>
</feature>
<sequence>MGTNWLLLCTLMGILFLGILPNLNAQDELPVSKRDIIFLIDSSMGPTLVNAIREFIKKFIDTMPIGPDQVQIGLTMFSNTPRLEIDLNSYSSKESLISALAQIKPKQSNEVNIGAALDFVRTNMLIPEKGSRIQENVPQLLLLISSKKSKDSVQEPAEALQQMGVLTMAVGSRAAEEAELKQIAFAENLVYMFKDFRQLLRSPKKVVSALSTLSGFVGPTDTVTTTTITHVQRVIRDIVFLVDGSNYVGNANLPAVRDFISSIVSQLDVRPERVRIGLIQFAEGQRTEFYLNSYANKQEVLDNIAQLRLIGGNVLNTGAALRYALANHFQESVGSRRRQGIQQVLVLITGGPSQDEVRSIADQVAMAGVLTFGVGAGQVDESELKKVAFVENLAYYQNSFADLSRVADTIMAPLISVVGDPVTIPAVTDRGERDVAFLIDGSDAVRGDFSHIRDFIIKVIEPLDVADDKVRIAIVQHSERPTPNFFLNTFKTKEEVLRALKQMSPAGGRSLNTGAALTYMKNTILSSNSGGRAAQNIPQFLIVLTGGKSRDSVREPAGVLKTDGVVPFGIGVKNADSKQIAAISHNPSFAFNVKEFSDLKTVQQKLNSYVSLTKTNLEVILEQAESQGPKKDIIFVIDGSEGVGRDFPIIQEFVRGVVENLNVGKNRIQVSVVQYGDAPHVDFYLNSHKTKEELLNAINELRQRGGRKRNLGNAIDFVRLNVLDSVRGSRKQEGVPQFLIVISGGKSTDNVGTSVNTMKELGIVPFSIGTRDTGLQELQVVSYVPTFAYLVDDLPGLHTVKDQFITTLTELSDEGLKTIKPVYPTVPAISTGEKKDVVFLIDGTTMMQRDFPAIQEMILNIVEKLDVGLSNVRVSVVQYSEDPKLEFLLNEHSTKEEVRQSVRKMRIKGGRILNTGQALSWVSRNIYKRSAGSRIEEGVPQFLILVTGGKSNDDVSGPANQLKLSYVAPMAVGSNNADSEELKQISLRPEQAHIMRNFQQKPGAEQQLLATINTMTTKEIEEAIHTVDIGLNLGRKDIVFLIDGSDSVGPNGIAHIRDFIAKIVQQLNVHPDEVRVSVVQYAERPKTEFSLRTHSNKKAVMSSIKRLRQMGGRGGNLAEAIQYVVDNELKESAGARLDKASQHLVVLTGGKSTSDVSRYGSVLKKSQVMCIGIGAGTADSRQLRDIATTLDDVFQVTTFPALPNIENQFIARLSGTVVITTTEPPTTSGPKNKVADIVFLVDGSINLGKSNFLVTMEFITDLIQVFVKENDNFQIGLAHYAADVTDVFYFNTYTNMDDILEAINRTEYKGGWKINTGNAIRHIQQTHFVKEKGSRKDEGVPQILMLVTGGRSQDDGKSAALALKNAGVRIYAIGVGDLENELNDLGSESTTVARASTFQKLSDLKERILETLEDDVMGKLCTGVTPIIKACNLDILVGFDVSAQNIFAAQRSLESKMAAILQRITQMQAISCSSGQVPSVQVGITALDSALEPVHLDFTDSYTKLIDSFRTLHSRGPFILNEKTIDTYSARFNDRPSDRVKVVIHLTDGLDGQYNVMKERVEQMRSMGVNAFILVALERVPLFENAVLLEFGRGFRSKPLRVNVMDLDYELLEELDNIAEMECCSVPCKCTGQRGYRGAVGSTGTKGPPGSQGYRGHPGDEGGPGERGPPGVNGTQGFQGCPGPRGTKGSHGYNGEKGELGEIGLDGINGEEGTSGVVGPPGDRGNPGQRGPKGAKGQAGDIGQTGIRGDPGIRGEDNPQRGPKGDPGDAGPPGEPGEDGRKGAAGEAGRRGTDGRRGPPGQAGPAGKPGADGVAGELGIGGPRGPSGPGGAPGTRGEDGNPGPRGPGGAQGPPGEKGRRGIVGRKGEPGDPGPKGSTGSLGPRGEPGDDGRDGFGISGPKGRKGDEGFPGYLGSKGAAGEPGTNGGAGPKGNSGQRGVAGGVGQIGQKGEVGYPGPYGQKGPRGPGESSCALVKKIRDNCPCCYGAQECPLYPTELAFALDVSTGVSKNNFDNMKDVILRLLNNITITESNCPRGARVALTLYNSEITTDIRFSDALKKRALLERVKGLQTLRTNKKRNLETAMNFLAQNTFKRVRSGFLVRKVAVFFVNDPVDLTTEFTNAALRLYDAGITTIILMPRQPKKFLQVNNTILAHFKDLPSAGGENYNTIIKEIIDCHICLDICTPNQLCDFKPSPSTRGRRASPTDLDADMAFIIDSSESTWPTVFTEMKRYIAHMVNQLEISMEPATSAHHARVALVQHCPYEYLYNDSSIPISMAFGLTDHKSVHDIQSFLLDKVHQLEGGRDLAAALESTVEHVFEKAPHPRQLKVLILLVTGPVEENEEKLLKAAIDVKCKGYFIVVIGVGKQFSAGDARILAQVASEPYDVFYKSVDGPLSFYDDHLQRFAQLLPKYLSLKNAFYMSAEVSKHCQWYQSDQPDRSQNTYKNNNKHNEKEQKEDKEKKLKEVNPEDPHLVNVTSNSFTLLWVNDDPKAPHEVTVTHLKDHRVILQRNVTGPHLTLRDLEPSQTYHVVVIGHSLKQKVTNTYKGIITTKAEEPAFVAKGEVAEVVATAPLSKPETVDHQPQQNVDKIKSEDPPAPAAQLSMVDICKLPKEEGACAKFVLKWHYDPINKSCTRFWYGGCGGNLNRFDTQKECEKACGKAAAVKQAPVIAAVRT</sequence>
<evidence type="ECO:0000256" key="7">
    <source>
        <dbReference type="ARBA" id="ARBA00023119"/>
    </source>
</evidence>
<accession>A0A7J6AUT8</accession>
<dbReference type="InterPro" id="IPR036465">
    <property type="entry name" value="vWFA_dom_sf"/>
</dbReference>
<evidence type="ECO:0000313" key="15">
    <source>
        <dbReference type="Proteomes" id="UP000593565"/>
    </source>
</evidence>
<dbReference type="PRINTS" id="PR00759">
    <property type="entry name" value="BASICPTASE"/>
</dbReference>
<evidence type="ECO:0000256" key="9">
    <source>
        <dbReference type="SAM" id="MobiDB-lite"/>
    </source>
</evidence>
<dbReference type="PROSITE" id="PS50853">
    <property type="entry name" value="FN3"/>
    <property type="match status" value="1"/>
</dbReference>
<feature type="compositionally biased region" description="Basic and acidic residues" evidence="9">
    <location>
        <begin position="1778"/>
        <end position="1797"/>
    </location>
</feature>
<dbReference type="EMBL" id="JAAGNN010000007">
    <property type="protein sequence ID" value="KAF4086673.1"/>
    <property type="molecule type" value="Genomic_DNA"/>
</dbReference>
<evidence type="ECO:0000259" key="12">
    <source>
        <dbReference type="PROSITE" id="PS50279"/>
    </source>
</evidence>
<dbReference type="InterPro" id="IPR002223">
    <property type="entry name" value="Kunitz_BPTI"/>
</dbReference>
<keyword evidence="7" id="KW-0176">Collagen</keyword>
<dbReference type="InterPro" id="IPR003961">
    <property type="entry name" value="FN3_dom"/>
</dbReference>
<keyword evidence="4 10" id="KW-0732">Signal</keyword>
<dbReference type="PRINTS" id="PR00453">
    <property type="entry name" value="VWFADOMAIN"/>
</dbReference>
<feature type="compositionally biased region" description="Basic and acidic residues" evidence="9">
    <location>
        <begin position="2450"/>
        <end position="2472"/>
    </location>
</feature>
<keyword evidence="2" id="KW-0964">Secreted</keyword>
<evidence type="ECO:0000256" key="5">
    <source>
        <dbReference type="ARBA" id="ARBA00022737"/>
    </source>
</evidence>
<dbReference type="GO" id="GO:0004867">
    <property type="term" value="F:serine-type endopeptidase inhibitor activity"/>
    <property type="evidence" value="ECO:0007669"/>
    <property type="project" value="InterPro"/>
</dbReference>
<evidence type="ECO:0000259" key="11">
    <source>
        <dbReference type="PROSITE" id="PS50234"/>
    </source>
</evidence>
<dbReference type="InterPro" id="IPR036880">
    <property type="entry name" value="Kunitz_BPTI_sf"/>
</dbReference>
<keyword evidence="6" id="KW-0130">Cell adhesion</keyword>
<feature type="domain" description="VWFA" evidence="11">
    <location>
        <begin position="1236"/>
        <end position="1412"/>
    </location>
</feature>
<dbReference type="CDD" id="cd01450">
    <property type="entry name" value="vWFA_subfamily_ECM"/>
    <property type="match status" value="2"/>
</dbReference>
<evidence type="ECO:0008006" key="16">
    <source>
        <dbReference type="Google" id="ProtNLM"/>
    </source>
</evidence>
<evidence type="ECO:0000256" key="4">
    <source>
        <dbReference type="ARBA" id="ARBA00022729"/>
    </source>
</evidence>
<feature type="chain" id="PRO_5029878395" description="Collagen alpha-3(VI) chain" evidence="10">
    <location>
        <begin position="26"/>
        <end position="2676"/>
    </location>
</feature>
<dbReference type="PANTHER" id="PTHR24020">
    <property type="entry name" value="COLLAGEN ALPHA"/>
    <property type="match status" value="1"/>
</dbReference>
<feature type="compositionally biased region" description="Gly residues" evidence="9">
    <location>
        <begin position="1923"/>
        <end position="1932"/>
    </location>
</feature>
<dbReference type="FunFam" id="3.40.50.410:FF:000003">
    <property type="entry name" value="Collagen type VI alpha 3 chain"/>
    <property type="match status" value="7"/>
</dbReference>
<dbReference type="SMART" id="SM00131">
    <property type="entry name" value="KU"/>
    <property type="match status" value="1"/>
</dbReference>
<feature type="domain" description="VWFA" evidence="11">
    <location>
        <begin position="35"/>
        <end position="210"/>
    </location>
</feature>
<feature type="domain" description="BPTI/Kunitz inhibitor" evidence="12">
    <location>
        <begin position="2609"/>
        <end position="2659"/>
    </location>
</feature>
<dbReference type="PROSITE" id="PS50279">
    <property type="entry name" value="BPTI_KUNITZ_2"/>
    <property type="match status" value="1"/>
</dbReference>
<feature type="domain" description="VWFA" evidence="11">
    <location>
        <begin position="836"/>
        <end position="1012"/>
    </location>
</feature>
<evidence type="ECO:0000256" key="10">
    <source>
        <dbReference type="SAM" id="SignalP"/>
    </source>
</evidence>
<reference evidence="14 15" key="1">
    <citation type="submission" date="2020-02" db="EMBL/GenBank/DDBJ databases">
        <title>A chromosome-scale genome assembly of the black bullhead catfish (Ameiurus melas).</title>
        <authorList>
            <person name="Wen M."/>
            <person name="Zham M."/>
            <person name="Cabau C."/>
            <person name="Klopp C."/>
            <person name="Donnadieu C."/>
            <person name="Roques C."/>
            <person name="Bouchez O."/>
            <person name="Lampietro C."/>
            <person name="Jouanno E."/>
            <person name="Herpin A."/>
            <person name="Louis A."/>
            <person name="Berthelot C."/>
            <person name="Parey E."/>
            <person name="Roest-Crollius H."/>
            <person name="Braasch I."/>
            <person name="Postlethwait J."/>
            <person name="Robinson-Rechavi M."/>
            <person name="Echchiki A."/>
            <person name="Begum T."/>
            <person name="Montfort J."/>
            <person name="Schartl M."/>
            <person name="Bobe J."/>
            <person name="Guiguen Y."/>
        </authorList>
    </citation>
    <scope>NUCLEOTIDE SEQUENCE [LARGE SCALE GENOMIC DNA]</scope>
    <source>
        <strain evidence="14">M_S1</strain>
        <tissue evidence="14">Blood</tissue>
    </source>
</reference>
<feature type="signal peptide" evidence="10">
    <location>
        <begin position="1"/>
        <end position="25"/>
    </location>
</feature>
<evidence type="ECO:0000256" key="2">
    <source>
        <dbReference type="ARBA" id="ARBA00022525"/>
    </source>
</evidence>
<evidence type="ECO:0000259" key="13">
    <source>
        <dbReference type="PROSITE" id="PS50853"/>
    </source>
</evidence>
<gene>
    <name evidence="14" type="ORF">AMELA_G00087060</name>
</gene>
<dbReference type="GO" id="GO:0007155">
    <property type="term" value="P:cell adhesion"/>
    <property type="evidence" value="ECO:0007669"/>
    <property type="project" value="UniProtKB-KW"/>
</dbReference>
<evidence type="ECO:0000256" key="3">
    <source>
        <dbReference type="ARBA" id="ARBA00022530"/>
    </source>
</evidence>
<feature type="region of interest" description="Disordered" evidence="9">
    <location>
        <begin position="2435"/>
        <end position="2472"/>
    </location>
</feature>
<dbReference type="Gene3D" id="3.40.50.410">
    <property type="entry name" value="von Willebrand factor, type A domain"/>
    <property type="match status" value="9"/>
</dbReference>
<feature type="compositionally biased region" description="Gly residues" evidence="9">
    <location>
        <begin position="1816"/>
        <end position="1834"/>
    </location>
</feature>
<feature type="domain" description="VWFA" evidence="11">
    <location>
        <begin position="434"/>
        <end position="606"/>
    </location>
</feature>
<dbReference type="GO" id="GO:0005581">
    <property type="term" value="C:collagen trimer"/>
    <property type="evidence" value="ECO:0007669"/>
    <property type="project" value="UniProtKB-KW"/>
</dbReference>
<dbReference type="FunFam" id="4.10.410.10:FF:000040">
    <property type="entry name" value="Serine protease inhibitor, putative"/>
    <property type="match status" value="1"/>
</dbReference>
<comment type="caution">
    <text evidence="14">The sequence shown here is derived from an EMBL/GenBank/DDBJ whole genome shotgun (WGS) entry which is preliminary data.</text>
</comment>
<evidence type="ECO:0000256" key="6">
    <source>
        <dbReference type="ARBA" id="ARBA00022889"/>
    </source>
</evidence>
<feature type="domain" description="VWFA" evidence="11">
    <location>
        <begin position="2211"/>
        <end position="2413"/>
    </location>
</feature>
<evidence type="ECO:0000256" key="1">
    <source>
        <dbReference type="ARBA" id="ARBA00004498"/>
    </source>
</evidence>
<feature type="domain" description="Fibronectin type-III" evidence="13">
    <location>
        <begin position="2468"/>
        <end position="2555"/>
    </location>
</feature>
<dbReference type="SMART" id="SM00327">
    <property type="entry name" value="VWA"/>
    <property type="match status" value="9"/>
</dbReference>
<dbReference type="CDD" id="cd00063">
    <property type="entry name" value="FN3"/>
    <property type="match status" value="1"/>
</dbReference>
<dbReference type="SUPFAM" id="SSF53300">
    <property type="entry name" value="vWA-like"/>
    <property type="match status" value="10"/>
</dbReference>
<name>A0A7J6AUT8_AMEME</name>
<dbReference type="Gene3D" id="4.10.410.10">
    <property type="entry name" value="Pancreatic trypsin inhibitor Kunitz domain"/>
    <property type="match status" value="1"/>
</dbReference>
<dbReference type="FunFam" id="3.40.50.410:FF:000021">
    <property type="entry name" value="Collagen, type VI, alpha 3"/>
    <property type="match status" value="1"/>
</dbReference>
<dbReference type="InterPro" id="IPR008160">
    <property type="entry name" value="Collagen"/>
</dbReference>
<dbReference type="Pfam" id="PF01391">
    <property type="entry name" value="Collagen"/>
    <property type="match status" value="2"/>
</dbReference>
<dbReference type="PANTHER" id="PTHR24020:SF84">
    <property type="entry name" value="VWFA DOMAIN-CONTAINING PROTEIN"/>
    <property type="match status" value="1"/>
</dbReference>
<dbReference type="SUPFAM" id="SSF49265">
    <property type="entry name" value="Fibronectin type III"/>
    <property type="match status" value="1"/>
</dbReference>
<feature type="compositionally biased region" description="Polar residues" evidence="9">
    <location>
        <begin position="2435"/>
        <end position="2445"/>
    </location>
</feature>
<keyword evidence="15" id="KW-1185">Reference proteome</keyword>
<evidence type="ECO:0000313" key="14">
    <source>
        <dbReference type="EMBL" id="KAF4086673.1"/>
    </source>
</evidence>
<dbReference type="CDD" id="cd01472">
    <property type="entry name" value="vWA_collagen"/>
    <property type="match status" value="1"/>
</dbReference>
<dbReference type="InterPro" id="IPR036116">
    <property type="entry name" value="FN3_sf"/>
</dbReference>
<keyword evidence="5" id="KW-0677">Repeat</keyword>
<feature type="domain" description="VWFA" evidence="11">
    <location>
        <begin position="237"/>
        <end position="410"/>
    </location>
</feature>
<dbReference type="PROSITE" id="PS50234">
    <property type="entry name" value="VWFA"/>
    <property type="match status" value="9"/>
</dbReference>
<dbReference type="InterPro" id="IPR002035">
    <property type="entry name" value="VWF_A"/>
</dbReference>